<protein>
    <submittedName>
        <fullName evidence="1">Abortive infection bacteriophage resistance protein</fullName>
    </submittedName>
</protein>
<evidence type="ECO:0000313" key="2">
    <source>
        <dbReference type="Proteomes" id="UP000276899"/>
    </source>
</evidence>
<dbReference type="STRING" id="1278298.GCA_000428685_02156"/>
<dbReference type="InterPro" id="IPR011664">
    <property type="entry name" value="Abi_system_AbiD/AbiF-like"/>
</dbReference>
<dbReference type="Proteomes" id="UP000276899">
    <property type="component" value="Chromosome"/>
</dbReference>
<dbReference type="KEGG" id="asla:NCTC11923_00435"/>
<dbReference type="AlphaFoldDB" id="A0A3S4UM78"/>
<dbReference type="EMBL" id="LR134363">
    <property type="protein sequence ID" value="VEG73823.1"/>
    <property type="molecule type" value="Genomic_DNA"/>
</dbReference>
<proteinExistence type="predicted"/>
<evidence type="ECO:0000313" key="1">
    <source>
        <dbReference type="EMBL" id="VEG73823.1"/>
    </source>
</evidence>
<keyword evidence="2" id="KW-1185">Reference proteome</keyword>
<accession>A0A3S4UM78</accession>
<dbReference type="Pfam" id="PF07751">
    <property type="entry name" value="Abi_2"/>
    <property type="match status" value="1"/>
</dbReference>
<organism evidence="1 2">
    <name type="scientific">Actinomyces slackii</name>
    <dbReference type="NCBI Taxonomy" id="52774"/>
    <lineage>
        <taxon>Bacteria</taxon>
        <taxon>Bacillati</taxon>
        <taxon>Actinomycetota</taxon>
        <taxon>Actinomycetes</taxon>
        <taxon>Actinomycetales</taxon>
        <taxon>Actinomycetaceae</taxon>
        <taxon>Actinomyces</taxon>
    </lineage>
</organism>
<reference evidence="1 2" key="1">
    <citation type="submission" date="2018-12" db="EMBL/GenBank/DDBJ databases">
        <authorList>
            <consortium name="Pathogen Informatics"/>
        </authorList>
    </citation>
    <scope>NUCLEOTIDE SEQUENCE [LARGE SCALE GENOMIC DNA]</scope>
    <source>
        <strain evidence="1 2">NCTC11923</strain>
    </source>
</reference>
<name>A0A3S4UM78_9ACTO</name>
<sequence>MRTRFAYYYSMHVTSQGGLSVDRGISPPPPNSEQNPVSYYVRRDLDQSKESFIVRSRQDPPQDNKPADRYPHLYVWAAVEVLSFGTLSRCIAASADSGVLDHLTKSLDMKRDTFASMVKSLVYLRDRIAHHAKIWNHSVADAPGLGRSRKRIKRRHGQFDDHSTYAVLVVLSLILEQSHLHENWLTDVVDPILKGNTLLDRGIRHPRRYGEADLST</sequence>
<gene>
    <name evidence="1" type="ORF">NCTC11923_00435</name>
</gene>